<accession>A0A2S7X7H4</accession>
<dbReference type="RefSeq" id="WP_060993805.1">
    <property type="nucleotide sequence ID" value="NZ_BSOU01000008.1"/>
</dbReference>
<reference evidence="2 3" key="2">
    <citation type="submission" date="2016-12" db="EMBL/GenBank/DDBJ databases">
        <title>Diversity of luminous bacteria.</title>
        <authorList>
            <person name="Yoshizawa S."/>
            <person name="Kogure K."/>
        </authorList>
    </citation>
    <scope>NUCLEOTIDE SEQUENCE [LARGE SCALE GENOMIC DNA]</scope>
    <source>
        <strain evidence="2 3">NBRC 105001</strain>
    </source>
</reference>
<sequence>MKIDYVFLINKISDSCEILKFAMEKDPLLMVNNKEAVLKLIDLNCWLIDELSKPIYDSNHYKEIISKCINLKVILNELGTE</sequence>
<reference evidence="4" key="3">
    <citation type="journal article" date="2019" name="Int. J. Syst. Evol. Microbiol.">
        <title>The Global Catalogue of Microorganisms (GCM) 10K type strain sequencing project: providing services to taxonomists for standard genome sequencing and annotation.</title>
        <authorList>
            <consortium name="The Broad Institute Genomics Platform"/>
            <consortium name="The Broad Institute Genome Sequencing Center for Infectious Disease"/>
            <person name="Wu L."/>
            <person name="Ma J."/>
        </authorList>
    </citation>
    <scope>NUCLEOTIDE SEQUENCE [LARGE SCALE GENOMIC DNA]</scope>
    <source>
        <strain evidence="4">NBRC 105001</strain>
    </source>
</reference>
<organism evidence="2 3">
    <name type="scientific">Aliivibrio sifiae</name>
    <dbReference type="NCBI Taxonomy" id="566293"/>
    <lineage>
        <taxon>Bacteria</taxon>
        <taxon>Pseudomonadati</taxon>
        <taxon>Pseudomonadota</taxon>
        <taxon>Gammaproteobacteria</taxon>
        <taxon>Vibrionales</taxon>
        <taxon>Vibrionaceae</taxon>
        <taxon>Aliivibrio</taxon>
    </lineage>
</organism>
<evidence type="ECO:0000313" key="4">
    <source>
        <dbReference type="Proteomes" id="UP001156660"/>
    </source>
</evidence>
<proteinExistence type="predicted"/>
<dbReference type="AlphaFoldDB" id="A0A2S7X7H4"/>
<evidence type="ECO:0000313" key="3">
    <source>
        <dbReference type="Proteomes" id="UP000239273"/>
    </source>
</evidence>
<dbReference type="OrthoDB" id="5918395at2"/>
<dbReference type="EMBL" id="MSCP01000002">
    <property type="protein sequence ID" value="PQJ87313.1"/>
    <property type="molecule type" value="Genomic_DNA"/>
</dbReference>
<evidence type="ECO:0000313" key="1">
    <source>
        <dbReference type="EMBL" id="GLR76159.1"/>
    </source>
</evidence>
<keyword evidence="4" id="KW-1185">Reference proteome</keyword>
<protein>
    <submittedName>
        <fullName evidence="2">Uncharacterized protein</fullName>
    </submittedName>
</protein>
<dbReference type="Proteomes" id="UP001156660">
    <property type="component" value="Unassembled WGS sequence"/>
</dbReference>
<reference evidence="1" key="4">
    <citation type="submission" date="2023-01" db="EMBL/GenBank/DDBJ databases">
        <title>Draft genome sequence of Aliivibrio sifiae strain NBRC 105001.</title>
        <authorList>
            <person name="Sun Q."/>
            <person name="Mori K."/>
        </authorList>
    </citation>
    <scope>NUCLEOTIDE SEQUENCE</scope>
    <source>
        <strain evidence="1">NBRC 105001</strain>
    </source>
</reference>
<dbReference type="Proteomes" id="UP000239273">
    <property type="component" value="Unassembled WGS sequence"/>
</dbReference>
<gene>
    <name evidence="2" type="ORF">BTO23_14435</name>
    <name evidence="1" type="ORF">GCM10007855_30340</name>
</gene>
<evidence type="ECO:0000313" key="2">
    <source>
        <dbReference type="EMBL" id="PQJ87313.1"/>
    </source>
</evidence>
<comment type="caution">
    <text evidence="2">The sequence shown here is derived from an EMBL/GenBank/DDBJ whole genome shotgun (WGS) entry which is preliminary data.</text>
</comment>
<name>A0A2S7X7H4_9GAMM</name>
<dbReference type="EMBL" id="BSOU01000008">
    <property type="protein sequence ID" value="GLR76159.1"/>
    <property type="molecule type" value="Genomic_DNA"/>
</dbReference>
<reference evidence="1" key="1">
    <citation type="journal article" date="2014" name="Int. J. Syst. Evol. Microbiol.">
        <title>Complete genome of a new Firmicutes species belonging to the dominant human colonic microbiota ('Ruminococcus bicirculans') reveals two chromosomes and a selective capacity to utilize plant glucans.</title>
        <authorList>
            <consortium name="NISC Comparative Sequencing Program"/>
            <person name="Wegmann U."/>
            <person name="Louis P."/>
            <person name="Goesmann A."/>
            <person name="Henrissat B."/>
            <person name="Duncan S.H."/>
            <person name="Flint H.J."/>
        </authorList>
    </citation>
    <scope>NUCLEOTIDE SEQUENCE</scope>
    <source>
        <strain evidence="1">NBRC 105001</strain>
    </source>
</reference>